<reference evidence="2" key="1">
    <citation type="submission" date="2021-01" db="EMBL/GenBank/DDBJ databases">
        <authorList>
            <person name="Corre E."/>
            <person name="Pelletier E."/>
            <person name="Niang G."/>
            <person name="Scheremetjew M."/>
            <person name="Finn R."/>
            <person name="Kale V."/>
            <person name="Holt S."/>
            <person name="Cochrane G."/>
            <person name="Meng A."/>
            <person name="Brown T."/>
            <person name="Cohen L."/>
        </authorList>
    </citation>
    <scope>NUCLEOTIDE SEQUENCE</scope>
    <source>
        <strain evidence="2">Grunow 1884</strain>
    </source>
</reference>
<gene>
    <name evidence="2" type="ORF">OSIN01602_LOCUS18715</name>
</gene>
<dbReference type="InterPro" id="IPR011990">
    <property type="entry name" value="TPR-like_helical_dom_sf"/>
</dbReference>
<dbReference type="Gene3D" id="1.25.40.10">
    <property type="entry name" value="Tetratricopeptide repeat domain"/>
    <property type="match status" value="2"/>
</dbReference>
<evidence type="ECO:0000256" key="1">
    <source>
        <dbReference type="PROSITE-ProRule" id="PRU00339"/>
    </source>
</evidence>
<keyword evidence="1" id="KW-0802">TPR repeat</keyword>
<evidence type="ECO:0000313" key="2">
    <source>
        <dbReference type="EMBL" id="CAD9356997.1"/>
    </source>
</evidence>
<evidence type="ECO:0008006" key="3">
    <source>
        <dbReference type="Google" id="ProtNLM"/>
    </source>
</evidence>
<dbReference type="PANTHER" id="PTHR19959:SF119">
    <property type="entry name" value="FUNGAL LIPASE-LIKE DOMAIN-CONTAINING PROTEIN"/>
    <property type="match status" value="1"/>
</dbReference>
<dbReference type="SMART" id="SM00028">
    <property type="entry name" value="TPR"/>
    <property type="match status" value="7"/>
</dbReference>
<dbReference type="EMBL" id="HBGO01032478">
    <property type="protein sequence ID" value="CAD9356997.1"/>
    <property type="molecule type" value="Transcribed_RNA"/>
</dbReference>
<organism evidence="2">
    <name type="scientific">Trieres chinensis</name>
    <name type="common">Marine centric diatom</name>
    <name type="synonym">Odontella sinensis</name>
    <dbReference type="NCBI Taxonomy" id="1514140"/>
    <lineage>
        <taxon>Eukaryota</taxon>
        <taxon>Sar</taxon>
        <taxon>Stramenopiles</taxon>
        <taxon>Ochrophyta</taxon>
        <taxon>Bacillariophyta</taxon>
        <taxon>Mediophyceae</taxon>
        <taxon>Biddulphiophycidae</taxon>
        <taxon>Eupodiscales</taxon>
        <taxon>Parodontellaceae</taxon>
        <taxon>Trieres</taxon>
    </lineage>
</organism>
<dbReference type="PANTHER" id="PTHR19959">
    <property type="entry name" value="KINESIN LIGHT CHAIN"/>
    <property type="match status" value="1"/>
</dbReference>
<dbReference type="AlphaFoldDB" id="A0A7S2EUQ5"/>
<sequence>MVGHDSDKNWAPAISTDMMFLRISNEEQKAKGGNAAVVRDGIGLNSLSGADMETSNVLIEEGILAGNLGDYERAYACIDASLKIKTNIYGAEAMNQDIARALSTMGFVLAAKGDIKGAINRYNEALTAKEGSSYTDLAATMTTIGMLHIKCGEYVNAELWLMKALDSKKNMRGSSPASIAKDLENLGDLKKICKKYKEAEDFYMQSAACYHNNINSVKVQKELSCLMSKLGLVAGAQGDYDLAQEHFESALNMKMDVYEENKENSSDLCNAMNSLGYIYAVRGHIREAIQVYEESINIQCNSAWDENFAKTLTSLGILYIEQHDLRSGQACLENALDVMREIDSERGTKGSFICVIMCNLNLCKNRLKQTKVH</sequence>
<dbReference type="PROSITE" id="PS50005">
    <property type="entry name" value="TPR"/>
    <property type="match status" value="2"/>
</dbReference>
<dbReference type="InterPro" id="IPR019734">
    <property type="entry name" value="TPR_rpt"/>
</dbReference>
<proteinExistence type="predicted"/>
<feature type="repeat" description="TPR" evidence="1">
    <location>
        <begin position="99"/>
        <end position="132"/>
    </location>
</feature>
<name>A0A7S2EUQ5_TRICV</name>
<dbReference type="Pfam" id="PF13424">
    <property type="entry name" value="TPR_12"/>
    <property type="match status" value="1"/>
</dbReference>
<feature type="repeat" description="TPR" evidence="1">
    <location>
        <begin position="269"/>
        <end position="302"/>
    </location>
</feature>
<protein>
    <recommendedName>
        <fullName evidence="3">MalT-like TPR region domain-containing protein</fullName>
    </recommendedName>
</protein>
<accession>A0A7S2EUQ5</accession>
<dbReference type="SUPFAM" id="SSF48452">
    <property type="entry name" value="TPR-like"/>
    <property type="match status" value="2"/>
</dbReference>